<dbReference type="PANTHER" id="PTHR10242:SF2">
    <property type="entry name" value="N-GLYCOSYLASE_DNA LYASE"/>
    <property type="match status" value="1"/>
</dbReference>
<keyword evidence="8" id="KW-1185">Reference proteome</keyword>
<dbReference type="Pfam" id="PF07934">
    <property type="entry name" value="OGG_N"/>
    <property type="match status" value="1"/>
</dbReference>
<evidence type="ECO:0000313" key="8">
    <source>
        <dbReference type="Proteomes" id="UP000723714"/>
    </source>
</evidence>
<dbReference type="EMBL" id="JABACJ020000005">
    <property type="protein sequence ID" value="MBU3875663.1"/>
    <property type="molecule type" value="Genomic_DNA"/>
</dbReference>
<comment type="caution">
    <text evidence="7">The sequence shown here is derived from an EMBL/GenBank/DDBJ whole genome shotgun (WGS) entry which is preliminary data.</text>
</comment>
<protein>
    <submittedName>
        <fullName evidence="7">8-oxoguanine DNA glycosylase</fullName>
    </submittedName>
</protein>
<keyword evidence="3" id="KW-0234">DNA repair</keyword>
<evidence type="ECO:0000259" key="6">
    <source>
        <dbReference type="SMART" id="SM00478"/>
    </source>
</evidence>
<evidence type="ECO:0000256" key="3">
    <source>
        <dbReference type="ARBA" id="ARBA00023204"/>
    </source>
</evidence>
<feature type="domain" description="HhH-GPD" evidence="6">
    <location>
        <begin position="115"/>
        <end position="267"/>
    </location>
</feature>
<evidence type="ECO:0000256" key="4">
    <source>
        <dbReference type="ARBA" id="ARBA00023239"/>
    </source>
</evidence>
<keyword evidence="2" id="KW-0378">Hydrolase</keyword>
<name>A0ABS6D2E5_9FIRM</name>
<keyword evidence="1" id="KW-0227">DNA damage</keyword>
<keyword evidence="4" id="KW-0456">Lyase</keyword>
<dbReference type="Proteomes" id="UP000723714">
    <property type="component" value="Unassembled WGS sequence"/>
</dbReference>
<dbReference type="SMART" id="SM00478">
    <property type="entry name" value="ENDO3c"/>
    <property type="match status" value="1"/>
</dbReference>
<sequence>MIERINMNLKQIAESGQCFRWKQLDESGKKYSIVAYGEYLQIEEIEENCFELSCTQFDFITLWANYFDIDGGTDYEGIKAAAAEKGGLIADAVAEGAGIRILRQTAWEMLITFLTAQNISIARATTLIERLCEKYGCWKQTEGVEFTEFPTPEALATATPKDLRALGFGYRDKQIITAARVVASGAVSLHKLARLDHDTAKLVLKNFCGVGDKVAECICLFGLGQYESYPIDTWVQKIEDYFGQGYIQENFPDYAGIVQQYLFAYVRRHGLPERGNTCK</sequence>
<dbReference type="Pfam" id="PF00730">
    <property type="entry name" value="HhH-GPD"/>
    <property type="match status" value="1"/>
</dbReference>
<gene>
    <name evidence="7" type="ORF">HGO97_007540</name>
</gene>
<evidence type="ECO:0000256" key="2">
    <source>
        <dbReference type="ARBA" id="ARBA00022801"/>
    </source>
</evidence>
<dbReference type="CDD" id="cd00056">
    <property type="entry name" value="ENDO3c"/>
    <property type="match status" value="1"/>
</dbReference>
<accession>A0ABS6D2E5</accession>
<dbReference type="PANTHER" id="PTHR10242">
    <property type="entry name" value="8-OXOGUANINE DNA GLYCOSYLASE"/>
    <property type="match status" value="1"/>
</dbReference>
<evidence type="ECO:0000256" key="5">
    <source>
        <dbReference type="ARBA" id="ARBA00023295"/>
    </source>
</evidence>
<evidence type="ECO:0000256" key="1">
    <source>
        <dbReference type="ARBA" id="ARBA00022763"/>
    </source>
</evidence>
<evidence type="ECO:0000313" key="7">
    <source>
        <dbReference type="EMBL" id="MBU3875663.1"/>
    </source>
</evidence>
<dbReference type="InterPro" id="IPR003265">
    <property type="entry name" value="HhH-GPD_domain"/>
</dbReference>
<reference evidence="7 8" key="1">
    <citation type="submission" date="2021-06" db="EMBL/GenBank/DDBJ databases">
        <title>Faecalicatena sp. nov. isolated from porcine feces.</title>
        <authorList>
            <person name="Oh B.S."/>
            <person name="Lee J.H."/>
        </authorList>
    </citation>
    <scope>NUCLEOTIDE SEQUENCE [LARGE SCALE GENOMIC DNA]</scope>
    <source>
        <strain evidence="7 8">AGMB00832</strain>
    </source>
</reference>
<proteinExistence type="predicted"/>
<dbReference type="InterPro" id="IPR012904">
    <property type="entry name" value="OGG_N"/>
</dbReference>
<dbReference type="RefSeq" id="WP_216240703.1">
    <property type="nucleotide sequence ID" value="NZ_JABACJ020000005.1"/>
</dbReference>
<dbReference type="InterPro" id="IPR052054">
    <property type="entry name" value="Oxidative_DNA_repair_enzyme"/>
</dbReference>
<organism evidence="7 8">
    <name type="scientific">Faecalicatena faecalis</name>
    <dbReference type="NCBI Taxonomy" id="2726362"/>
    <lineage>
        <taxon>Bacteria</taxon>
        <taxon>Bacillati</taxon>
        <taxon>Bacillota</taxon>
        <taxon>Clostridia</taxon>
        <taxon>Lachnospirales</taxon>
        <taxon>Lachnospiraceae</taxon>
        <taxon>Faecalicatena</taxon>
    </lineage>
</organism>
<keyword evidence="5" id="KW-0326">Glycosidase</keyword>